<feature type="transmembrane region" description="Helical" evidence="2">
    <location>
        <begin position="61"/>
        <end position="83"/>
    </location>
</feature>
<sequence>MILKRLCPPALIYLIFSVTQIGIDVVKGYFNTALMKVWQCVIFTVLLQFLCNSGLGIISWIIVFVPFMLMTIITLMLLTVFGLDPKNGKLKVYDNQPPLISNEKKNHNHSHDHIEQPQDKQVVGDPPRTTDDLQTNETEAEEIKEDELNYDKAMIQNDGKGKDYKFNWFSRLYSGENKFGKRREYVKIVRNVLIDMGKMDIAASFANQAETCINRTTDTEFESCLKILCIDVGEQLGGESKNTFLNKLKSRNII</sequence>
<feature type="region of interest" description="Disordered" evidence="1">
    <location>
        <begin position="101"/>
        <end position="142"/>
    </location>
</feature>
<keyword evidence="2" id="KW-0472">Membrane</keyword>
<keyword evidence="2" id="KW-1133">Transmembrane helix</keyword>
<organism evidence="3">
    <name type="scientific">viral metagenome</name>
    <dbReference type="NCBI Taxonomy" id="1070528"/>
    <lineage>
        <taxon>unclassified sequences</taxon>
        <taxon>metagenomes</taxon>
        <taxon>organismal metagenomes</taxon>
    </lineage>
</organism>
<name>A0A6C0AL26_9ZZZZ</name>
<dbReference type="AlphaFoldDB" id="A0A6C0AL26"/>
<protein>
    <submittedName>
        <fullName evidence="3">Uncharacterized protein</fullName>
    </submittedName>
</protein>
<feature type="transmembrane region" description="Helical" evidence="2">
    <location>
        <begin position="37"/>
        <end position="55"/>
    </location>
</feature>
<proteinExistence type="predicted"/>
<evidence type="ECO:0000256" key="1">
    <source>
        <dbReference type="SAM" id="MobiDB-lite"/>
    </source>
</evidence>
<dbReference type="EMBL" id="MN740233">
    <property type="protein sequence ID" value="QHT95001.1"/>
    <property type="molecule type" value="Genomic_DNA"/>
</dbReference>
<reference evidence="3" key="1">
    <citation type="journal article" date="2020" name="Nature">
        <title>Giant virus diversity and host interactions through global metagenomics.</title>
        <authorList>
            <person name="Schulz F."/>
            <person name="Roux S."/>
            <person name="Paez-Espino D."/>
            <person name="Jungbluth S."/>
            <person name="Walsh D.A."/>
            <person name="Denef V.J."/>
            <person name="McMahon K.D."/>
            <person name="Konstantinidis K.T."/>
            <person name="Eloe-Fadrosh E.A."/>
            <person name="Kyrpides N.C."/>
            <person name="Woyke T."/>
        </authorList>
    </citation>
    <scope>NUCLEOTIDE SEQUENCE</scope>
    <source>
        <strain evidence="4">GVMAG-M-3300024261-37</strain>
        <strain evidence="3">GVMAG-S-1039698-54</strain>
    </source>
</reference>
<evidence type="ECO:0000313" key="3">
    <source>
        <dbReference type="EMBL" id="QHS80442.1"/>
    </source>
</evidence>
<dbReference type="EMBL" id="MN740680">
    <property type="protein sequence ID" value="QHS80442.1"/>
    <property type="molecule type" value="Genomic_DNA"/>
</dbReference>
<evidence type="ECO:0000256" key="2">
    <source>
        <dbReference type="SAM" id="Phobius"/>
    </source>
</evidence>
<feature type="compositionally biased region" description="Basic and acidic residues" evidence="1">
    <location>
        <begin position="102"/>
        <end position="118"/>
    </location>
</feature>
<keyword evidence="2" id="KW-0812">Transmembrane</keyword>
<evidence type="ECO:0000313" key="4">
    <source>
        <dbReference type="EMBL" id="QHT95001.1"/>
    </source>
</evidence>
<accession>A0A6C0AL26</accession>